<organism evidence="1 2">
    <name type="scientific">Brachionus calyciflorus</name>
    <dbReference type="NCBI Taxonomy" id="104777"/>
    <lineage>
        <taxon>Eukaryota</taxon>
        <taxon>Metazoa</taxon>
        <taxon>Spiralia</taxon>
        <taxon>Gnathifera</taxon>
        <taxon>Rotifera</taxon>
        <taxon>Eurotatoria</taxon>
        <taxon>Monogononta</taxon>
        <taxon>Pseudotrocha</taxon>
        <taxon>Ploima</taxon>
        <taxon>Brachionidae</taxon>
        <taxon>Brachionus</taxon>
    </lineage>
</organism>
<dbReference type="EMBL" id="CAJNOC010001303">
    <property type="protein sequence ID" value="CAF0852892.1"/>
    <property type="molecule type" value="Genomic_DNA"/>
</dbReference>
<dbReference type="AlphaFoldDB" id="A0A813WML8"/>
<reference evidence="1" key="1">
    <citation type="submission" date="2021-02" db="EMBL/GenBank/DDBJ databases">
        <authorList>
            <person name="Nowell W R."/>
        </authorList>
    </citation>
    <scope>NUCLEOTIDE SEQUENCE</scope>
    <source>
        <strain evidence="1">Ploen Becks lab</strain>
    </source>
</reference>
<gene>
    <name evidence="1" type="ORF">OXX778_LOCUS9042</name>
</gene>
<evidence type="ECO:0000313" key="2">
    <source>
        <dbReference type="Proteomes" id="UP000663879"/>
    </source>
</evidence>
<dbReference type="OrthoDB" id="10469332at2759"/>
<dbReference type="Proteomes" id="UP000663879">
    <property type="component" value="Unassembled WGS sequence"/>
</dbReference>
<accession>A0A813WML8</accession>
<proteinExistence type="predicted"/>
<name>A0A813WML8_9BILA</name>
<evidence type="ECO:0000313" key="1">
    <source>
        <dbReference type="EMBL" id="CAF0852892.1"/>
    </source>
</evidence>
<protein>
    <submittedName>
        <fullName evidence="1">Uncharacterized protein</fullName>
    </submittedName>
</protein>
<keyword evidence="2" id="KW-1185">Reference proteome</keyword>
<comment type="caution">
    <text evidence="1">The sequence shown here is derived from an EMBL/GenBank/DDBJ whole genome shotgun (WGS) entry which is preliminary data.</text>
</comment>
<sequence length="284" mass="32665">MIILSISMVISADDDDEIRTTTKKPVNPTKEIILCEITEFMDDVSSNCKLNAINFTFYAYFSFKRSKRLAISTLEELSKTLSNYSTCDINYLKYNFWGEHLDYMNSSEEITLQDPDFQNSNKANVYIISDGAKTYRKTIIYECILPKSDVYLSLKPIASRFSQSRPIGLNKVTVSGFHVKLNFMPLSGIDVNVKTSAKSAQKYLVFYHYKCRNCFVDINPTTINENDLLDPFSYRSIRCQLRPKSCVYDGKCYYDDEKIDSSNPDSDYACNHPIDVPLPPDFYD</sequence>